<feature type="region of interest" description="Disordered" evidence="1">
    <location>
        <begin position="1"/>
        <end position="48"/>
    </location>
</feature>
<gene>
    <name evidence="2" type="ORF">ARTSIC4J27_3209</name>
</gene>
<name>A0A024H633_9MICC</name>
<reference evidence="3" key="1">
    <citation type="journal article" date="2014" name="Genome Announc.">
        <title>Genome Sequence of Arthrobacter siccitolerans 4J27, a Xeroprotectant-Producing Desiccation-Tolerant Microorganism.</title>
        <authorList>
            <person name="Manzanera M."/>
            <person name="Santa-Cruz-Calvo L."/>
            <person name="Vilchez J.I."/>
            <person name="Garcia-Fontana C."/>
            <person name="Silva-Castro G.A."/>
            <person name="Calvo C."/>
            <person name="Gonzalez-Lopez J."/>
        </authorList>
    </citation>
    <scope>NUCLEOTIDE SEQUENCE [LARGE SCALE GENOMIC DNA]</scope>
    <source>
        <strain evidence="3">4J27</strain>
    </source>
</reference>
<keyword evidence="3" id="KW-1185">Reference proteome</keyword>
<dbReference type="AlphaFoldDB" id="A0A024H633"/>
<accession>A0A024H633</accession>
<dbReference type="EMBL" id="CAQI01000048">
    <property type="protein sequence ID" value="CCQ47229.1"/>
    <property type="molecule type" value="Genomic_DNA"/>
</dbReference>
<comment type="caution">
    <text evidence="2">The sequence shown here is derived from an EMBL/GenBank/DDBJ whole genome shotgun (WGS) entry which is preliminary data.</text>
</comment>
<sequence>MFDGAVFRASEAPALDTADKTSAAVSAGIKQSAHRRRAPFLEIRHGRR</sequence>
<protein>
    <submittedName>
        <fullName evidence="2">Uncharacterized protein</fullName>
    </submittedName>
</protein>
<organism evidence="2 3">
    <name type="scientific">Pseudarthrobacter siccitolerans</name>
    <dbReference type="NCBI Taxonomy" id="861266"/>
    <lineage>
        <taxon>Bacteria</taxon>
        <taxon>Bacillati</taxon>
        <taxon>Actinomycetota</taxon>
        <taxon>Actinomycetes</taxon>
        <taxon>Micrococcales</taxon>
        <taxon>Micrococcaceae</taxon>
        <taxon>Pseudarthrobacter</taxon>
    </lineage>
</organism>
<evidence type="ECO:0000256" key="1">
    <source>
        <dbReference type="SAM" id="MobiDB-lite"/>
    </source>
</evidence>
<dbReference type="Proteomes" id="UP000035722">
    <property type="component" value="Unassembled WGS sequence"/>
</dbReference>
<evidence type="ECO:0000313" key="3">
    <source>
        <dbReference type="Proteomes" id="UP000035722"/>
    </source>
</evidence>
<evidence type="ECO:0000313" key="2">
    <source>
        <dbReference type="EMBL" id="CCQ47229.1"/>
    </source>
</evidence>
<proteinExistence type="predicted"/>